<gene>
    <name evidence="1" type="ORF">A3D77_03415</name>
</gene>
<dbReference type="EMBL" id="MFJL01000032">
    <property type="protein sequence ID" value="OGG14007.1"/>
    <property type="molecule type" value="Genomic_DNA"/>
</dbReference>
<name>A0A1F5ZPI7_9BACT</name>
<organism evidence="1 2">
    <name type="scientific">Candidatus Gottesmanbacteria bacterium RIFCSPHIGHO2_02_FULL_39_11</name>
    <dbReference type="NCBI Taxonomy" id="1798382"/>
    <lineage>
        <taxon>Bacteria</taxon>
        <taxon>Candidatus Gottesmaniibacteriota</taxon>
    </lineage>
</organism>
<protein>
    <submittedName>
        <fullName evidence="1">Uncharacterized protein</fullName>
    </submittedName>
</protein>
<evidence type="ECO:0000313" key="1">
    <source>
        <dbReference type="EMBL" id="OGG14007.1"/>
    </source>
</evidence>
<accession>A0A1F5ZPI7</accession>
<sequence length="76" mass="8568">MTDEQIKARSGKTPDEWRDYVDKLLINAPALSVYEPEGTREQGQIFCAAKNVKSSGWAEVAKSQRERCKSNYSSRG</sequence>
<comment type="caution">
    <text evidence="1">The sequence shown here is derived from an EMBL/GenBank/DDBJ whole genome shotgun (WGS) entry which is preliminary data.</text>
</comment>
<proteinExistence type="predicted"/>
<reference evidence="1 2" key="1">
    <citation type="journal article" date="2016" name="Nat. Commun.">
        <title>Thousands of microbial genomes shed light on interconnected biogeochemical processes in an aquifer system.</title>
        <authorList>
            <person name="Anantharaman K."/>
            <person name="Brown C.T."/>
            <person name="Hug L.A."/>
            <person name="Sharon I."/>
            <person name="Castelle C.J."/>
            <person name="Probst A.J."/>
            <person name="Thomas B.C."/>
            <person name="Singh A."/>
            <person name="Wilkins M.J."/>
            <person name="Karaoz U."/>
            <person name="Brodie E.L."/>
            <person name="Williams K.H."/>
            <person name="Hubbard S.S."/>
            <person name="Banfield J.F."/>
        </authorList>
    </citation>
    <scope>NUCLEOTIDE SEQUENCE [LARGE SCALE GENOMIC DNA]</scope>
</reference>
<dbReference type="Proteomes" id="UP000176923">
    <property type="component" value="Unassembled WGS sequence"/>
</dbReference>
<evidence type="ECO:0000313" key="2">
    <source>
        <dbReference type="Proteomes" id="UP000176923"/>
    </source>
</evidence>
<dbReference type="AlphaFoldDB" id="A0A1F5ZPI7"/>